<accession>A0A832YSY6</accession>
<comment type="caution">
    <text evidence="1">The sequence shown here is derived from an EMBL/GenBank/DDBJ whole genome shotgun (WGS) entry which is preliminary data.</text>
</comment>
<evidence type="ECO:0000313" key="1">
    <source>
        <dbReference type="EMBL" id="HIP57180.1"/>
    </source>
</evidence>
<reference evidence="1" key="1">
    <citation type="journal article" date="2020" name="ISME J.">
        <title>Gammaproteobacteria mediating utilization of methyl-, sulfur- and petroleum organic compounds in deep ocean hydrothermal plumes.</title>
        <authorList>
            <person name="Zhou Z."/>
            <person name="Liu Y."/>
            <person name="Pan J."/>
            <person name="Cron B.R."/>
            <person name="Toner B.M."/>
            <person name="Anantharaman K."/>
            <person name="Breier J.A."/>
            <person name="Dick G.J."/>
            <person name="Li M."/>
        </authorList>
    </citation>
    <scope>NUCLEOTIDE SEQUENCE</scope>
    <source>
        <strain evidence="1">SZUA-1435</strain>
    </source>
</reference>
<gene>
    <name evidence="1" type="ORF">EYH02_03810</name>
</gene>
<dbReference type="EMBL" id="DQTV01000071">
    <property type="protein sequence ID" value="HIP57180.1"/>
    <property type="molecule type" value="Genomic_DNA"/>
</dbReference>
<protein>
    <submittedName>
        <fullName evidence="1">Uncharacterized protein</fullName>
    </submittedName>
</protein>
<evidence type="ECO:0000313" key="2">
    <source>
        <dbReference type="Proteomes" id="UP000605805"/>
    </source>
</evidence>
<dbReference type="AlphaFoldDB" id="A0A832YSY6"/>
<name>A0A832YSY6_9CREN</name>
<organism evidence="1 2">
    <name type="scientific">Ignisphaera aggregans</name>
    <dbReference type="NCBI Taxonomy" id="334771"/>
    <lineage>
        <taxon>Archaea</taxon>
        <taxon>Thermoproteota</taxon>
        <taxon>Thermoprotei</taxon>
        <taxon>Desulfurococcales</taxon>
        <taxon>Desulfurococcaceae</taxon>
        <taxon>Ignisphaera</taxon>
    </lineage>
</organism>
<dbReference type="Gene3D" id="2.30.30.100">
    <property type="match status" value="2"/>
</dbReference>
<dbReference type="Proteomes" id="UP000605805">
    <property type="component" value="Unassembled WGS sequence"/>
</dbReference>
<proteinExistence type="predicted"/>
<sequence>MSYGYSKRRGTHIIDERFEGRSLELYTIDGEKLMGLVDEVALHEIGMYVENTPVIVSRSAILYISTGLSDIHGVGECCDREFVLDEEFIGCDVAVKLINGQEFQGRLLKVTRYEIGIAQTNRALIIPRSMISYVRILRR</sequence>